<evidence type="ECO:0008006" key="2">
    <source>
        <dbReference type="Google" id="ProtNLM"/>
    </source>
</evidence>
<protein>
    <recommendedName>
        <fullName evidence="2">Tail tubular protein</fullName>
    </recommendedName>
</protein>
<sequence>MVNNVSYVNIRVVLDRLLRHPLLTDLNLETAIQYTVDFIGAMGLPNVYVDKIETIDIKEYRGELPCDLISINQVRLHKNGIALRAMTDNFNAYPTHNHKEGDWCERGEPSFKTQGRVIFTSIKHEKVDISYKAIMLDDEGLPLIPDNSIFLKALELYIKKEWFTILFDMGKISPAVLNNTQQEYAFKAGQCNNEFVIPSVSEMEAITNIWNQLIPRVTEFRRGFKNLGDKEYIRVH</sequence>
<dbReference type="Pfam" id="PF24228">
    <property type="entry name" value="CrAss_Ring_1"/>
    <property type="match status" value="1"/>
</dbReference>
<reference evidence="1" key="1">
    <citation type="journal article" date="2021" name="Proc. Natl. Acad. Sci. U.S.A.">
        <title>A Catalog of Tens of Thousands of Viruses from Human Metagenomes Reveals Hidden Associations with Chronic Diseases.</title>
        <authorList>
            <person name="Tisza M.J."/>
            <person name="Buck C.B."/>
        </authorList>
    </citation>
    <scope>NUCLEOTIDE SEQUENCE</scope>
    <source>
        <strain evidence="1">CtZ6R2</strain>
    </source>
</reference>
<dbReference type="InterPro" id="IPR057118">
    <property type="entry name" value="R1-like"/>
</dbReference>
<proteinExistence type="predicted"/>
<dbReference type="EMBL" id="BK057804">
    <property type="protein sequence ID" value="DAE92611.1"/>
    <property type="molecule type" value="Genomic_DNA"/>
</dbReference>
<organism evidence="1">
    <name type="scientific">CrAss-like virus sp. ctZ6R2</name>
    <dbReference type="NCBI Taxonomy" id="2827629"/>
    <lineage>
        <taxon>Viruses</taxon>
        <taxon>Duplodnaviria</taxon>
        <taxon>Heunggongvirae</taxon>
        <taxon>Uroviricota</taxon>
        <taxon>Caudoviricetes</taxon>
        <taxon>Crassvirales</taxon>
    </lineage>
</organism>
<evidence type="ECO:0000313" key="1">
    <source>
        <dbReference type="EMBL" id="DAE92611.1"/>
    </source>
</evidence>
<accession>A0A8S5RTC6</accession>
<name>A0A8S5RTC6_9CAUD</name>